<reference evidence="6 7" key="1">
    <citation type="journal article" date="2016" name="Genome Biol. Evol.">
        <title>Gene Family Evolution Reflects Adaptation to Soil Environmental Stressors in the Genome of the Collembolan Orchesella cincta.</title>
        <authorList>
            <person name="Faddeeva-Vakhrusheva A."/>
            <person name="Derks M.F."/>
            <person name="Anvar S.Y."/>
            <person name="Agamennone V."/>
            <person name="Suring W."/>
            <person name="Smit S."/>
            <person name="van Straalen N.M."/>
            <person name="Roelofs D."/>
        </authorList>
    </citation>
    <scope>NUCLEOTIDE SEQUENCE [LARGE SCALE GENOMIC DNA]</scope>
    <source>
        <tissue evidence="6">Mixed pool</tissue>
    </source>
</reference>
<dbReference type="Proteomes" id="UP000094527">
    <property type="component" value="Unassembled WGS sequence"/>
</dbReference>
<protein>
    <submittedName>
        <fullName evidence="6">Glucose dehydrogenase [FAD, quinone]</fullName>
    </submittedName>
</protein>
<dbReference type="AlphaFoldDB" id="A0A1D2N5U2"/>
<dbReference type="GO" id="GO:0050660">
    <property type="term" value="F:flavin adenine dinucleotide binding"/>
    <property type="evidence" value="ECO:0007669"/>
    <property type="project" value="InterPro"/>
</dbReference>
<dbReference type="PANTHER" id="PTHR11552:SF158">
    <property type="entry name" value="GH23626P-RELATED"/>
    <property type="match status" value="1"/>
</dbReference>
<feature type="domain" description="Glucose-methanol-choline oxidoreductase N-terminal" evidence="5">
    <location>
        <begin position="126"/>
        <end position="149"/>
    </location>
</feature>
<dbReference type="InterPro" id="IPR012132">
    <property type="entry name" value="GMC_OxRdtase"/>
</dbReference>
<dbReference type="OrthoDB" id="269227at2759"/>
<dbReference type="Pfam" id="PF05199">
    <property type="entry name" value="GMC_oxred_C"/>
    <property type="match status" value="1"/>
</dbReference>
<sequence length="602" mass="67871">MPQCSCALLFYYFIFFSTTPLILFFSAIDYYTDYFQNVFVTEPKFNEYDFIVVGAGSAGAVVAHRLSNHGKVLLLEAGGSPNPLHSFPGHAYGLISKPEIDWGYKTVPQKNSSLAFKNQEVFWPRGKVLGGSSSVNFMFYLRGHPLDYENWSNITGDEGWSWDNVLPYFKKSISQYKGEHQTNEDQYKGSEYGFLHIESKNFKNLAREFIEAGKELGYDEIDANGPQKSGFGHLDRNERDGARYGTYSALLKNPKHPKNLVISKYSQAVKIDSAKLLMLSGIGPKEHLKSVGIKPLVDLPVGKNLQDHVLSVLLPFVIEKPLSIVAERDFTVEYFMEYFMKGDGPWTCPLMITSQAFISSSQVKQQGIDWPDIQLYIVAVGNSVAGALTLSEAQNYKKDFLDKIYEPYLGTDGFVILNTLGRPKSVGEITLKDKNPFSHPNIDPHYLEHPEDLAALVEGAKLAVKIGSETTPFRNLNATFSDIPIPGCEAYKFKSTEYWECYIRYFSTSLWHPTSSCRMGKADDPRSVVDSKLRVLKTRNLRVIDASVMPVIVNANTNAPTIMIGEKGADFILEHWAQQKLVCDGKDYYLYKDANKCYYLSY</sequence>
<keyword evidence="4" id="KW-0812">Transmembrane</keyword>
<keyword evidence="3" id="KW-0285">Flavoprotein</keyword>
<gene>
    <name evidence="6" type="ORF">Ocin01_06251</name>
</gene>
<dbReference type="PANTHER" id="PTHR11552">
    <property type="entry name" value="GLUCOSE-METHANOL-CHOLINE GMC OXIDOREDUCTASE"/>
    <property type="match status" value="1"/>
</dbReference>
<organism evidence="6 7">
    <name type="scientific">Orchesella cincta</name>
    <name type="common">Springtail</name>
    <name type="synonym">Podura cincta</name>
    <dbReference type="NCBI Taxonomy" id="48709"/>
    <lineage>
        <taxon>Eukaryota</taxon>
        <taxon>Metazoa</taxon>
        <taxon>Ecdysozoa</taxon>
        <taxon>Arthropoda</taxon>
        <taxon>Hexapoda</taxon>
        <taxon>Collembola</taxon>
        <taxon>Entomobryomorpha</taxon>
        <taxon>Entomobryoidea</taxon>
        <taxon>Orchesellidae</taxon>
        <taxon>Orchesellinae</taxon>
        <taxon>Orchesella</taxon>
    </lineage>
</organism>
<dbReference type="Gene3D" id="3.50.50.60">
    <property type="entry name" value="FAD/NAD(P)-binding domain"/>
    <property type="match status" value="2"/>
</dbReference>
<evidence type="ECO:0000313" key="7">
    <source>
        <dbReference type="Proteomes" id="UP000094527"/>
    </source>
</evidence>
<dbReference type="InterPro" id="IPR036188">
    <property type="entry name" value="FAD/NAD-bd_sf"/>
</dbReference>
<dbReference type="PIRSF" id="PIRSF000137">
    <property type="entry name" value="Alcohol_oxidase"/>
    <property type="match status" value="1"/>
</dbReference>
<dbReference type="SUPFAM" id="SSF54373">
    <property type="entry name" value="FAD-linked reductases, C-terminal domain"/>
    <property type="match status" value="1"/>
</dbReference>
<comment type="similarity">
    <text evidence="1 3">Belongs to the GMC oxidoreductase family.</text>
</comment>
<proteinExistence type="inferred from homology"/>
<dbReference type="GO" id="GO:0016614">
    <property type="term" value="F:oxidoreductase activity, acting on CH-OH group of donors"/>
    <property type="evidence" value="ECO:0007669"/>
    <property type="project" value="InterPro"/>
</dbReference>
<dbReference type="PROSITE" id="PS00623">
    <property type="entry name" value="GMC_OXRED_1"/>
    <property type="match status" value="1"/>
</dbReference>
<evidence type="ECO:0000256" key="1">
    <source>
        <dbReference type="ARBA" id="ARBA00010790"/>
    </source>
</evidence>
<dbReference type="OMA" id="RFPWQPQ"/>
<dbReference type="EMBL" id="LJIJ01000207">
    <property type="protein sequence ID" value="ODN00435.1"/>
    <property type="molecule type" value="Genomic_DNA"/>
</dbReference>
<comment type="caution">
    <text evidence="6">The sequence shown here is derived from an EMBL/GenBank/DDBJ whole genome shotgun (WGS) entry which is preliminary data.</text>
</comment>
<evidence type="ECO:0000256" key="4">
    <source>
        <dbReference type="SAM" id="Phobius"/>
    </source>
</evidence>
<evidence type="ECO:0000256" key="2">
    <source>
        <dbReference type="PIRSR" id="PIRSR000137-2"/>
    </source>
</evidence>
<feature type="binding site" evidence="2">
    <location>
        <begin position="511"/>
        <end position="512"/>
    </location>
    <ligand>
        <name>FAD</name>
        <dbReference type="ChEBI" id="CHEBI:57692"/>
    </ligand>
</feature>
<keyword evidence="7" id="KW-1185">Reference proteome</keyword>
<dbReference type="Gene3D" id="3.30.560.10">
    <property type="entry name" value="Glucose Oxidase, domain 3"/>
    <property type="match status" value="2"/>
</dbReference>
<dbReference type="InterPro" id="IPR000172">
    <property type="entry name" value="GMC_OxRdtase_N"/>
</dbReference>
<evidence type="ECO:0000313" key="6">
    <source>
        <dbReference type="EMBL" id="ODN00435.1"/>
    </source>
</evidence>
<dbReference type="SUPFAM" id="SSF51905">
    <property type="entry name" value="FAD/NAD(P)-binding domain"/>
    <property type="match status" value="1"/>
</dbReference>
<name>A0A1D2N5U2_ORCCI</name>
<keyword evidence="2 3" id="KW-0274">FAD</keyword>
<evidence type="ECO:0000256" key="3">
    <source>
        <dbReference type="RuleBase" id="RU003968"/>
    </source>
</evidence>
<keyword evidence="4" id="KW-0472">Membrane</keyword>
<dbReference type="Pfam" id="PF00732">
    <property type="entry name" value="GMC_oxred_N"/>
    <property type="match status" value="1"/>
</dbReference>
<feature type="binding site" evidence="2">
    <location>
        <position position="128"/>
    </location>
    <ligand>
        <name>FAD</name>
        <dbReference type="ChEBI" id="CHEBI:57692"/>
    </ligand>
</feature>
<evidence type="ECO:0000259" key="5">
    <source>
        <dbReference type="PROSITE" id="PS00623"/>
    </source>
</evidence>
<feature type="transmembrane region" description="Helical" evidence="4">
    <location>
        <begin position="7"/>
        <end position="28"/>
    </location>
</feature>
<dbReference type="STRING" id="48709.A0A1D2N5U2"/>
<comment type="cofactor">
    <cofactor evidence="2">
        <name>FAD</name>
        <dbReference type="ChEBI" id="CHEBI:57692"/>
    </cofactor>
</comment>
<keyword evidence="4" id="KW-1133">Transmembrane helix</keyword>
<dbReference type="InterPro" id="IPR007867">
    <property type="entry name" value="GMC_OxRtase_C"/>
</dbReference>
<accession>A0A1D2N5U2</accession>